<accession>A0A179H0D9</accession>
<evidence type="ECO:0000259" key="9">
    <source>
        <dbReference type="PROSITE" id="PS50048"/>
    </source>
</evidence>
<evidence type="ECO:0000313" key="13">
    <source>
        <dbReference type="Proteomes" id="UP001287286"/>
    </source>
</evidence>
<evidence type="ECO:0000313" key="12">
    <source>
        <dbReference type="Proteomes" id="UP000078240"/>
    </source>
</evidence>
<keyword evidence="6" id="KW-0804">Transcription</keyword>
<dbReference type="CDD" id="cd00067">
    <property type="entry name" value="GAL4"/>
    <property type="match status" value="1"/>
</dbReference>
<dbReference type="GO" id="GO:0005634">
    <property type="term" value="C:nucleus"/>
    <property type="evidence" value="ECO:0007669"/>
    <property type="project" value="UniProtKB-SubCell"/>
</dbReference>
<evidence type="ECO:0000256" key="3">
    <source>
        <dbReference type="ARBA" id="ARBA00022833"/>
    </source>
</evidence>
<comment type="caution">
    <text evidence="11">The sequence shown here is derived from an EMBL/GenBank/DDBJ whole genome shotgun (WGS) entry which is preliminary data.</text>
</comment>
<keyword evidence="2" id="KW-0479">Metal-binding</keyword>
<dbReference type="Proteomes" id="UP000078240">
    <property type="component" value="Unassembled WGS sequence"/>
</dbReference>
<evidence type="ECO:0000256" key="8">
    <source>
        <dbReference type="SAM" id="MobiDB-lite"/>
    </source>
</evidence>
<evidence type="ECO:0000256" key="4">
    <source>
        <dbReference type="ARBA" id="ARBA00023015"/>
    </source>
</evidence>
<sequence>MRVSNSCDGCALRRVRCDTKRPCRECTSRSLECTFLRARKKRGPKGPRPATFHKVQQAQQQFEQQRRLWDRLDENEAEGTSEPTSSTPGSSPTSCRETCGPQAERLPIDAYSRYLRIFDERLYAVWPVVSTSELIGRLLADESDYEAWALAASLCAATIAQLRLPEHAPSASVGFSSHDFVTEAHYLRGLYDYRENCNSASVLTPFFLHIYFANADKLRTAGIYLRESIAFVHALGLDRLDMYDAMDGNERALMLRLFWLVFISERTYCAQNEYPTILEPIDELPPDEDGRDVTGAFASLTRVFAQLQGDVMGRPSRYGAGLDSRKVATAQSALCQDRHSHVLSEVQRVDLFVTQQWIRLLIWEYTMRHFKMSRESSDQAFSLLLPMAIARELLSLLCSVRMESICAHGYGMELKVYRAADTVIDLLACSPAIDHDHGMCFGLEDILCSLKDVLVGVGGPKSMFVEKVKGRMASSELGDRPWPYATMALPAYNHDARCEVTDEDSSASDTFEHDERVAVAIEC</sequence>
<comment type="subcellular location">
    <subcellularLocation>
        <location evidence="1">Nucleus</location>
    </subcellularLocation>
</comment>
<evidence type="ECO:0000256" key="5">
    <source>
        <dbReference type="ARBA" id="ARBA00023125"/>
    </source>
</evidence>
<keyword evidence="4" id="KW-0805">Transcription regulation</keyword>
<evidence type="ECO:0000256" key="6">
    <source>
        <dbReference type="ARBA" id="ARBA00023163"/>
    </source>
</evidence>
<dbReference type="CDD" id="cd12148">
    <property type="entry name" value="fungal_TF_MHR"/>
    <property type="match status" value="1"/>
</dbReference>
<dbReference type="GO" id="GO:0000981">
    <property type="term" value="F:DNA-binding transcription factor activity, RNA polymerase II-specific"/>
    <property type="evidence" value="ECO:0007669"/>
    <property type="project" value="InterPro"/>
</dbReference>
<name>A0A179H0D9_PURLI</name>
<evidence type="ECO:0000256" key="1">
    <source>
        <dbReference type="ARBA" id="ARBA00004123"/>
    </source>
</evidence>
<dbReference type="PROSITE" id="PS00463">
    <property type="entry name" value="ZN2_CY6_FUNGAL_1"/>
    <property type="match status" value="1"/>
</dbReference>
<dbReference type="EMBL" id="LSBH01000002">
    <property type="protein sequence ID" value="OAQ83716.1"/>
    <property type="molecule type" value="Genomic_DNA"/>
</dbReference>
<dbReference type="PANTHER" id="PTHR31668:SF18">
    <property type="entry name" value="MALTOSE FERMENTATION REGULATORY PROTEIN MAL13-RELATED"/>
    <property type="match status" value="1"/>
</dbReference>
<keyword evidence="7" id="KW-0539">Nucleus</keyword>
<gene>
    <name evidence="10" type="ORF">Purlil1_446</name>
    <name evidence="11" type="ORF">VFPBJ_02484</name>
</gene>
<reference evidence="10" key="2">
    <citation type="submission" date="2023-11" db="EMBL/GenBank/DDBJ databases">
        <authorList>
            <person name="Beijen E."/>
            <person name="Ohm R.A."/>
        </authorList>
    </citation>
    <scope>NUCLEOTIDE SEQUENCE</scope>
    <source>
        <strain evidence="10">CBS 150709</strain>
    </source>
</reference>
<keyword evidence="13" id="KW-1185">Reference proteome</keyword>
<proteinExistence type="predicted"/>
<dbReference type="SUPFAM" id="SSF57701">
    <property type="entry name" value="Zn2/Cys6 DNA-binding domain"/>
    <property type="match status" value="1"/>
</dbReference>
<dbReference type="InterPro" id="IPR036864">
    <property type="entry name" value="Zn2-C6_fun-type_DNA-bd_sf"/>
</dbReference>
<organism evidence="11 12">
    <name type="scientific">Purpureocillium lilacinum</name>
    <name type="common">Paecilomyces lilacinus</name>
    <dbReference type="NCBI Taxonomy" id="33203"/>
    <lineage>
        <taxon>Eukaryota</taxon>
        <taxon>Fungi</taxon>
        <taxon>Dikarya</taxon>
        <taxon>Ascomycota</taxon>
        <taxon>Pezizomycotina</taxon>
        <taxon>Sordariomycetes</taxon>
        <taxon>Hypocreomycetidae</taxon>
        <taxon>Hypocreales</taxon>
        <taxon>Ophiocordycipitaceae</taxon>
        <taxon>Purpureocillium</taxon>
    </lineage>
</organism>
<feature type="compositionally biased region" description="Low complexity" evidence="8">
    <location>
        <begin position="80"/>
        <end position="94"/>
    </location>
</feature>
<feature type="domain" description="Zn(2)-C6 fungal-type" evidence="9">
    <location>
        <begin position="6"/>
        <end position="35"/>
    </location>
</feature>
<dbReference type="PANTHER" id="PTHR31668">
    <property type="entry name" value="GLUCOSE TRANSPORT TRANSCRIPTION REGULATOR RGT1-RELATED-RELATED"/>
    <property type="match status" value="1"/>
</dbReference>
<protein>
    <submittedName>
        <fullName evidence="11">AflYd/sugR/sugar regulator</fullName>
    </submittedName>
    <submittedName>
        <fullName evidence="10">Transcriptional regulator family: Fungal Specific TF</fullName>
    </submittedName>
</protein>
<reference evidence="10 13" key="3">
    <citation type="journal article" date="2024" name="Microbiol. Resour. Announc.">
        <title>Genome annotations for the ascomycete fungi Trichoderma harzianum, Trichoderma aggressivum, and Purpureocillium lilacinum.</title>
        <authorList>
            <person name="Beijen E.P.W."/>
            <person name="Ohm R.A."/>
        </authorList>
    </citation>
    <scope>NUCLEOTIDE SEQUENCE [LARGE SCALE GENOMIC DNA]</scope>
    <source>
        <strain evidence="10 13">CBS 150709</strain>
    </source>
</reference>
<feature type="region of interest" description="Disordered" evidence="8">
    <location>
        <begin position="74"/>
        <end position="100"/>
    </location>
</feature>
<dbReference type="AlphaFoldDB" id="A0A179H0D9"/>
<keyword evidence="3" id="KW-0862">Zinc</keyword>
<dbReference type="Gene3D" id="4.10.240.10">
    <property type="entry name" value="Zn(2)-C6 fungal-type DNA-binding domain"/>
    <property type="match status" value="1"/>
</dbReference>
<reference evidence="11 12" key="1">
    <citation type="submission" date="2016-01" db="EMBL/GenBank/DDBJ databases">
        <title>Biosynthesis of antibiotic leucinostatins and their inhibition on Phytophthora in bio-control Purpureocillium lilacinum.</title>
        <authorList>
            <person name="Wang G."/>
            <person name="Liu Z."/>
            <person name="Lin R."/>
            <person name="Li E."/>
            <person name="Mao Z."/>
            <person name="Ling J."/>
            <person name="Yin W."/>
            <person name="Xie B."/>
        </authorList>
    </citation>
    <scope>NUCLEOTIDE SEQUENCE [LARGE SCALE GENOMIC DNA]</scope>
    <source>
        <strain evidence="11">PLBJ-1</strain>
    </source>
</reference>
<dbReference type="PROSITE" id="PS50048">
    <property type="entry name" value="ZN2_CY6_FUNGAL_2"/>
    <property type="match status" value="1"/>
</dbReference>
<evidence type="ECO:0000313" key="10">
    <source>
        <dbReference type="EMBL" id="KAK4095650.1"/>
    </source>
</evidence>
<dbReference type="GO" id="GO:0003677">
    <property type="term" value="F:DNA binding"/>
    <property type="evidence" value="ECO:0007669"/>
    <property type="project" value="UniProtKB-KW"/>
</dbReference>
<dbReference type="Proteomes" id="UP001287286">
    <property type="component" value="Unassembled WGS sequence"/>
</dbReference>
<dbReference type="Pfam" id="PF00172">
    <property type="entry name" value="Zn_clus"/>
    <property type="match status" value="1"/>
</dbReference>
<dbReference type="InterPro" id="IPR001138">
    <property type="entry name" value="Zn2Cys6_DnaBD"/>
</dbReference>
<dbReference type="EMBL" id="JAWRVI010000001">
    <property type="protein sequence ID" value="KAK4095650.1"/>
    <property type="molecule type" value="Genomic_DNA"/>
</dbReference>
<evidence type="ECO:0000313" key="11">
    <source>
        <dbReference type="EMBL" id="OAQ83716.1"/>
    </source>
</evidence>
<evidence type="ECO:0000256" key="2">
    <source>
        <dbReference type="ARBA" id="ARBA00022723"/>
    </source>
</evidence>
<dbReference type="InterPro" id="IPR050797">
    <property type="entry name" value="Carb_Metab_Trans_Reg"/>
</dbReference>
<evidence type="ECO:0000256" key="7">
    <source>
        <dbReference type="ARBA" id="ARBA00023242"/>
    </source>
</evidence>
<keyword evidence="5" id="KW-0238">DNA-binding</keyword>
<dbReference type="SMART" id="SM00066">
    <property type="entry name" value="GAL4"/>
    <property type="match status" value="1"/>
</dbReference>
<dbReference type="GO" id="GO:0008270">
    <property type="term" value="F:zinc ion binding"/>
    <property type="evidence" value="ECO:0007669"/>
    <property type="project" value="InterPro"/>
</dbReference>